<gene>
    <name evidence="1" type="ORF">QJ048_07645</name>
</gene>
<dbReference type="PANTHER" id="PTHR34129">
    <property type="entry name" value="BLR1139 PROTEIN"/>
    <property type="match status" value="1"/>
</dbReference>
<proteinExistence type="predicted"/>
<dbReference type="Pfam" id="PF06108">
    <property type="entry name" value="DUF952"/>
    <property type="match status" value="1"/>
</dbReference>
<dbReference type="Gene3D" id="3.20.170.20">
    <property type="entry name" value="Protein of unknown function DUF952"/>
    <property type="match status" value="1"/>
</dbReference>
<dbReference type="EMBL" id="JASBRG010000005">
    <property type="protein sequence ID" value="MDI3319640.1"/>
    <property type="molecule type" value="Genomic_DNA"/>
</dbReference>
<evidence type="ECO:0000313" key="1">
    <source>
        <dbReference type="EMBL" id="MDI3319640.1"/>
    </source>
</evidence>
<name>A0ABT6RAR1_9BACT</name>
<keyword evidence="2" id="KW-1185">Reference proteome</keyword>
<reference evidence="1 2" key="1">
    <citation type="submission" date="2023-05" db="EMBL/GenBank/DDBJ databases">
        <title>Genome sequence of Pinibacter sp. MAH-24.</title>
        <authorList>
            <person name="Huq M.A."/>
        </authorList>
    </citation>
    <scope>NUCLEOTIDE SEQUENCE [LARGE SCALE GENOMIC DNA]</scope>
    <source>
        <strain evidence="1 2">MAH-24</strain>
    </source>
</reference>
<sequence length="106" mass="11898">MIVKHHMMAIIYHVTTAAAWNTAKEKGSYEDTSLAKEGFIHASETQQVDGVLQRYFAGKTDLVKLTIDTSKLKSQLVYEWSPSVQEQFPHIYGPINLDAVTDTEAL</sequence>
<evidence type="ECO:0000313" key="2">
    <source>
        <dbReference type="Proteomes" id="UP001226434"/>
    </source>
</evidence>
<protein>
    <submittedName>
        <fullName evidence="1">DUF952 domain-containing protein</fullName>
    </submittedName>
</protein>
<dbReference type="PANTHER" id="PTHR34129:SF1">
    <property type="entry name" value="DUF952 DOMAIN-CONTAINING PROTEIN"/>
    <property type="match status" value="1"/>
</dbReference>
<comment type="caution">
    <text evidence="1">The sequence shown here is derived from an EMBL/GenBank/DDBJ whole genome shotgun (WGS) entry which is preliminary data.</text>
</comment>
<dbReference type="InterPro" id="IPR009297">
    <property type="entry name" value="DUF952"/>
</dbReference>
<organism evidence="1 2">
    <name type="scientific">Pinibacter soli</name>
    <dbReference type="NCBI Taxonomy" id="3044211"/>
    <lineage>
        <taxon>Bacteria</taxon>
        <taxon>Pseudomonadati</taxon>
        <taxon>Bacteroidota</taxon>
        <taxon>Chitinophagia</taxon>
        <taxon>Chitinophagales</taxon>
        <taxon>Chitinophagaceae</taxon>
        <taxon>Pinibacter</taxon>
    </lineage>
</organism>
<dbReference type="Proteomes" id="UP001226434">
    <property type="component" value="Unassembled WGS sequence"/>
</dbReference>
<accession>A0ABT6RAR1</accession>
<dbReference type="SUPFAM" id="SSF56399">
    <property type="entry name" value="ADP-ribosylation"/>
    <property type="match status" value="1"/>
</dbReference>